<feature type="domain" description="Poly(A) RNA polymerase mitochondrial-like central palm" evidence="2">
    <location>
        <begin position="45"/>
        <end position="165"/>
    </location>
</feature>
<evidence type="ECO:0000256" key="1">
    <source>
        <dbReference type="SAM" id="MobiDB-lite"/>
    </source>
</evidence>
<feature type="domain" description="PAP/OAS1 substrate-binding-related" evidence="3">
    <location>
        <begin position="178"/>
        <end position="378"/>
    </location>
</feature>
<evidence type="ECO:0000313" key="5">
    <source>
        <dbReference type="Proteomes" id="UP001187192"/>
    </source>
</evidence>
<dbReference type="PANTHER" id="PTHR45979">
    <property type="entry name" value="PAP/OAS1 SUBSTRATE-BINDING DOMAIN SUPERFAMILY"/>
    <property type="match status" value="1"/>
</dbReference>
<evidence type="ECO:0008006" key="6">
    <source>
        <dbReference type="Google" id="ProtNLM"/>
    </source>
</evidence>
<feature type="compositionally biased region" description="Polar residues" evidence="1">
    <location>
        <begin position="1237"/>
        <end position="1253"/>
    </location>
</feature>
<feature type="compositionally biased region" description="Polar residues" evidence="1">
    <location>
        <begin position="570"/>
        <end position="593"/>
    </location>
</feature>
<gene>
    <name evidence="4" type="ORF">TIFTF001_012138</name>
</gene>
<feature type="compositionally biased region" description="Basic and acidic residues" evidence="1">
    <location>
        <begin position="1439"/>
        <end position="1451"/>
    </location>
</feature>
<feature type="region of interest" description="Disordered" evidence="1">
    <location>
        <begin position="1145"/>
        <end position="1253"/>
    </location>
</feature>
<feature type="compositionally biased region" description="Polar residues" evidence="1">
    <location>
        <begin position="991"/>
        <end position="1000"/>
    </location>
</feature>
<feature type="compositionally biased region" description="Basic and acidic residues" evidence="1">
    <location>
        <begin position="1204"/>
        <end position="1234"/>
    </location>
</feature>
<evidence type="ECO:0000259" key="3">
    <source>
        <dbReference type="Pfam" id="PF26180"/>
    </source>
</evidence>
<dbReference type="InterPro" id="IPR058921">
    <property type="entry name" value="PAP/OAS1-rel"/>
</dbReference>
<feature type="compositionally biased region" description="Low complexity" evidence="1">
    <location>
        <begin position="833"/>
        <end position="854"/>
    </location>
</feature>
<protein>
    <recommendedName>
        <fullName evidence="6">Polymerase nucleotidyl transferase domain-containing protein</fullName>
    </recommendedName>
</protein>
<feature type="compositionally biased region" description="Basic and acidic residues" evidence="1">
    <location>
        <begin position="790"/>
        <end position="808"/>
    </location>
</feature>
<keyword evidence="5" id="KW-1185">Reference proteome</keyword>
<dbReference type="Gene3D" id="3.30.460.10">
    <property type="entry name" value="Beta Polymerase, domain 2"/>
    <property type="match status" value="1"/>
</dbReference>
<dbReference type="InterPro" id="IPR043519">
    <property type="entry name" value="NT_sf"/>
</dbReference>
<feature type="region of interest" description="Disordered" evidence="1">
    <location>
        <begin position="1432"/>
        <end position="1451"/>
    </location>
</feature>
<feature type="compositionally biased region" description="Polar residues" evidence="1">
    <location>
        <begin position="1007"/>
        <end position="1016"/>
    </location>
</feature>
<reference evidence="4" key="1">
    <citation type="submission" date="2023-07" db="EMBL/GenBank/DDBJ databases">
        <title>draft genome sequence of fig (Ficus carica).</title>
        <authorList>
            <person name="Takahashi T."/>
            <person name="Nishimura K."/>
        </authorList>
    </citation>
    <scope>NUCLEOTIDE SEQUENCE</scope>
</reference>
<dbReference type="Pfam" id="PF26180">
    <property type="entry name" value="PAP-OAS1"/>
    <property type="match status" value="1"/>
</dbReference>
<feature type="region of interest" description="Disordered" evidence="1">
    <location>
        <begin position="508"/>
        <end position="594"/>
    </location>
</feature>
<organism evidence="4 5">
    <name type="scientific">Ficus carica</name>
    <name type="common">Common fig</name>
    <dbReference type="NCBI Taxonomy" id="3494"/>
    <lineage>
        <taxon>Eukaryota</taxon>
        <taxon>Viridiplantae</taxon>
        <taxon>Streptophyta</taxon>
        <taxon>Embryophyta</taxon>
        <taxon>Tracheophyta</taxon>
        <taxon>Spermatophyta</taxon>
        <taxon>Magnoliopsida</taxon>
        <taxon>eudicotyledons</taxon>
        <taxon>Gunneridae</taxon>
        <taxon>Pentapetalae</taxon>
        <taxon>rosids</taxon>
        <taxon>fabids</taxon>
        <taxon>Rosales</taxon>
        <taxon>Moraceae</taxon>
        <taxon>Ficeae</taxon>
        <taxon>Ficus</taxon>
    </lineage>
</organism>
<evidence type="ECO:0000259" key="2">
    <source>
        <dbReference type="Pfam" id="PF22600"/>
    </source>
</evidence>
<name>A0AA87ZZV0_FICCA</name>
<dbReference type="Proteomes" id="UP001187192">
    <property type="component" value="Unassembled WGS sequence"/>
</dbReference>
<dbReference type="SUPFAM" id="SSF81631">
    <property type="entry name" value="PAP/OAS1 substrate-binding domain"/>
    <property type="match status" value="1"/>
</dbReference>
<proteinExistence type="predicted"/>
<feature type="region of interest" description="Disordered" evidence="1">
    <location>
        <begin position="991"/>
        <end position="1044"/>
    </location>
</feature>
<dbReference type="EMBL" id="BTGU01000015">
    <property type="protein sequence ID" value="GMN42935.1"/>
    <property type="molecule type" value="Genomic_DNA"/>
</dbReference>
<feature type="compositionally biased region" description="Basic and acidic residues" evidence="1">
    <location>
        <begin position="1176"/>
        <end position="1186"/>
    </location>
</feature>
<dbReference type="SUPFAM" id="SSF81301">
    <property type="entry name" value="Nucleotidyltransferase"/>
    <property type="match status" value="1"/>
</dbReference>
<feature type="compositionally biased region" description="Polar residues" evidence="1">
    <location>
        <begin position="535"/>
        <end position="544"/>
    </location>
</feature>
<evidence type="ECO:0000313" key="4">
    <source>
        <dbReference type="EMBL" id="GMN42935.1"/>
    </source>
</evidence>
<dbReference type="CDD" id="cd05402">
    <property type="entry name" value="NT_PAP_TUTase"/>
    <property type="match status" value="1"/>
</dbReference>
<dbReference type="InterPro" id="IPR058920">
    <property type="entry name" value="PAP-OAS1-bd-rel"/>
</dbReference>
<accession>A0AA87ZZV0</accession>
<feature type="region of interest" description="Disordered" evidence="1">
    <location>
        <begin position="477"/>
        <end position="496"/>
    </location>
</feature>
<dbReference type="Pfam" id="PF22600">
    <property type="entry name" value="MTPAP-like_central"/>
    <property type="match status" value="1"/>
</dbReference>
<feature type="region of interest" description="Disordered" evidence="1">
    <location>
        <begin position="1332"/>
        <end position="1379"/>
    </location>
</feature>
<feature type="region of interest" description="Disordered" evidence="1">
    <location>
        <begin position="758"/>
        <end position="911"/>
    </location>
</feature>
<comment type="caution">
    <text evidence="4">The sequence shown here is derived from an EMBL/GenBank/DDBJ whole genome shotgun (WGS) entry which is preliminary data.</text>
</comment>
<sequence length="1495" mass="165276">MGEHEAWAQPPTSGLLPNGLLPNEAASVMRVLDSERWSKVEERTAELIACIQPNLPSEDRRNAVADYVQRLITKCFPCEVFTFGSVPLKTYLPDGDIDLSAFSKNQNMKETWAHQVRDILENEEKNENAEFRVKEVQYIQAEVKIIKCLVENIVVDISFNQLGGLCTLCFLDEVDNLINQNHLFKRSIILIKAWCYYESRILGAHHGLISTYALETLVLYIFHVFNNSFAGPLEVLYRFLEFFSKFDWDNFCVSLWGPVPISKLPDVTAEPPRKDGGDLLLSKLFLDACSSVYAVFPGGRENQGQPFGENQGQPFVSKHFNVIDPLRINNNLGRSVSKGNFFRIRSAFAFGAKRLARLLDCPKEDLFFEVNQFFMNTWDRHGSGHRPDAPKNDLWRLRLSNQDHLPEPEIIRNSTSGKKSEIFSGTHGSFNLPSQQGSLEGISRTRDVATVSHVQSQKNYGISNHSRISDQIKKDINFNQGPQMDKGQKTVKPENLVNDVQGRFLFARTRSSPELSDAYGEVSSQGRRGRAPESGKSQTSSARSDNTRRKNLESDTVASIRPMDDPSSVRRISSRQSLDTAVDSKSVSNSYQDESGLGTLADDFASVSGAQGMHQEEQDLVNMMASSTAHGFNGQVHLPLNLAPHHLPVPIPSSILASMGYARRNMGGMVPTNIPLTENPWGTNMQFPPGVTPSHLTHYFAGMGLSSGPEELVEPANENFSPVEMNSVEADHEFWHEQDRGSAGRFDLENGGFEMLCSDDKQESTSSGYNINPSSRAGSSGSYTQGQPKFAKEGRGSGREDHIDDFQYHDTGGNEVYFDDRTTSSRSLPASHTGSQRSKTSSESSWEGSSAKASKSTREKRGRKTSPSSVPSATHAKDKSVSEHSSTRADDDNRDWNSMSPVGTDISERSTVPHSAASWLVPRHQIPGFEPAQTSGSDSAIPLGPVLLNPHSRQRAVDKSGVLPFTFYATGPPVPFVTMLPVYNFPTEAGTSDASTSNFSGDEGVDNSDSGQNFDSSEGLDQHEPSNASDSIKRVTSLEPSEHNSDILNSDFARHWKNLQYGRSCQNSRYPTPLVYSSPVVVPPVYLQGGRIPWDGPGRPLSTNMNLFTQLMSYGPRIVPVAPLQTLSSRPTDVYQCYGDEIPRYRSGTGTYLPNPKFTVRERHSTSTRRGNYNYDRNDHHGDREGNWNANPKSRPSGRSHGRSQGDKPNARLDRLTPNESRSERPWVSHRHDSFPAYQSQNGPIRSNSTQSASANVPYSMYPLPAMNHSGASSNGPNMPPVVMFYPYDHNAGYGTPAEQLEFGSLGPMGFSSLSEVSQLNDSSRISMDFEEQRFHSSSAQQSSPDQPSSPHIQSNFPSVNASPLGPRTESDDGENYDGKLGNVILTELMMTQDAENDNLLFMFFPPWKGYFDAVLVKTQLTELGPDGIRARTFSGNGRQEDGGEERRGSVEEGVFGRQGRHGVDEGGVIAYGLWRKVLGLLPGKGDRGSLAKES</sequence>
<dbReference type="Gene3D" id="1.10.1410.10">
    <property type="match status" value="1"/>
</dbReference>
<dbReference type="PANTHER" id="PTHR45979:SF30">
    <property type="entry name" value="NUCLEOTIDYLTRANSFERASE"/>
    <property type="match status" value="1"/>
</dbReference>
<dbReference type="FunFam" id="3.30.460.10:FF:000046">
    <property type="entry name" value="PAP/OAS1 substrate-binding domain superfamily"/>
    <property type="match status" value="1"/>
</dbReference>
<feature type="compositionally biased region" description="Basic and acidic residues" evidence="1">
    <location>
        <begin position="875"/>
        <end position="895"/>
    </location>
</feature>
<dbReference type="InterPro" id="IPR054708">
    <property type="entry name" value="MTPAP-like_central"/>
</dbReference>
<feature type="compositionally biased region" description="Low complexity" evidence="1">
    <location>
        <begin position="1337"/>
        <end position="1355"/>
    </location>
</feature>
<feature type="compositionally biased region" description="Polar residues" evidence="1">
    <location>
        <begin position="764"/>
        <end position="787"/>
    </location>
</feature>